<evidence type="ECO:0000259" key="1">
    <source>
        <dbReference type="Pfam" id="PF01927"/>
    </source>
</evidence>
<reference evidence="3 4" key="1">
    <citation type="submission" date="2018-09" db="EMBL/GenBank/DDBJ databases">
        <title>YIM 75000 draft genome.</title>
        <authorList>
            <person name="Tang S."/>
            <person name="Feng Y."/>
        </authorList>
    </citation>
    <scope>NUCLEOTIDE SEQUENCE [LARGE SCALE GENOMIC DNA]</scope>
    <source>
        <strain evidence="3 4">YIM 75000</strain>
    </source>
</reference>
<protein>
    <recommendedName>
        <fullName evidence="5">Twitching motility protein PilT</fullName>
    </recommendedName>
</protein>
<dbReference type="AlphaFoldDB" id="A0A3A3ZID7"/>
<dbReference type="PANTHER" id="PTHR39081">
    <property type="entry name" value="MUT7-C DOMAIN-CONTAINING PROTEIN"/>
    <property type="match status" value="1"/>
</dbReference>
<dbReference type="EMBL" id="QZEZ01000005">
    <property type="protein sequence ID" value="RJK95256.1"/>
    <property type="molecule type" value="Genomic_DNA"/>
</dbReference>
<dbReference type="InterPro" id="IPR002782">
    <property type="entry name" value="Mut7-C_RNAse_dom"/>
</dbReference>
<feature type="domain" description="Mut7-C RNAse" evidence="1">
    <location>
        <begin position="87"/>
        <end position="228"/>
    </location>
</feature>
<gene>
    <name evidence="3" type="ORF">D5H78_11305</name>
</gene>
<dbReference type="InterPro" id="IPR027798">
    <property type="entry name" value="Ub_Mut7C"/>
</dbReference>
<evidence type="ECO:0000313" key="4">
    <source>
        <dbReference type="Proteomes" id="UP000265614"/>
    </source>
</evidence>
<dbReference type="Pfam" id="PF14451">
    <property type="entry name" value="Ub-Mut7C"/>
    <property type="match status" value="1"/>
</dbReference>
<feature type="domain" description="Ubiquitin Mut7-C" evidence="2">
    <location>
        <begin position="7"/>
        <end position="80"/>
    </location>
</feature>
<dbReference type="Proteomes" id="UP000265614">
    <property type="component" value="Unassembled WGS sequence"/>
</dbReference>
<organism evidence="3 4">
    <name type="scientific">Vallicoccus soli</name>
    <dbReference type="NCBI Taxonomy" id="2339232"/>
    <lineage>
        <taxon>Bacteria</taxon>
        <taxon>Bacillati</taxon>
        <taxon>Actinomycetota</taxon>
        <taxon>Actinomycetes</taxon>
        <taxon>Motilibacterales</taxon>
        <taxon>Vallicoccaceae</taxon>
        <taxon>Vallicoccus</taxon>
    </lineage>
</organism>
<accession>A0A3A3ZID7</accession>
<sequence length="237" mass="25737">MTGTLAVEVDPSLDPLLPPRRRGRRVHVVADGSALVHVVESVGVPRTEVGALLVDGAPAAPGDRPRAGALVRVLPVARPQPAPTDPPRFLLDVHLGTLARRLRVLGVDAAWDRTLDDPGLVERAAAQDRVLLTRDRGLLRRRALPHGAYVRGQDPEEQVLDVVDRFGLVPRPWTRCTACGGPLAPVAKEEVAAELPEGTRRTYETFARCASCGRVYWHGAHGARLDAFVTRVLDRRA</sequence>
<evidence type="ECO:0000259" key="2">
    <source>
        <dbReference type="Pfam" id="PF14451"/>
    </source>
</evidence>
<evidence type="ECO:0008006" key="5">
    <source>
        <dbReference type="Google" id="ProtNLM"/>
    </source>
</evidence>
<dbReference type="Pfam" id="PF01927">
    <property type="entry name" value="Mut7-C"/>
    <property type="match status" value="1"/>
</dbReference>
<dbReference type="OrthoDB" id="9797655at2"/>
<dbReference type="RefSeq" id="WP_119950598.1">
    <property type="nucleotide sequence ID" value="NZ_QZEZ01000005.1"/>
</dbReference>
<evidence type="ECO:0000313" key="3">
    <source>
        <dbReference type="EMBL" id="RJK95256.1"/>
    </source>
</evidence>
<proteinExistence type="predicted"/>
<name>A0A3A3ZID7_9ACTN</name>
<keyword evidence="4" id="KW-1185">Reference proteome</keyword>
<comment type="caution">
    <text evidence="3">The sequence shown here is derived from an EMBL/GenBank/DDBJ whole genome shotgun (WGS) entry which is preliminary data.</text>
</comment>
<dbReference type="PANTHER" id="PTHR39081:SF1">
    <property type="entry name" value="MUT7-C RNASE DOMAIN-CONTAINING PROTEIN"/>
    <property type="match status" value="1"/>
</dbReference>